<gene>
    <name evidence="2" type="ORF">PPL_01204</name>
</gene>
<dbReference type="PANTHER" id="PTHR47824">
    <property type="entry name" value="UBIQUITIN-LIKE DOMAIN-CONTAINING PROTEIN"/>
    <property type="match status" value="1"/>
</dbReference>
<comment type="caution">
    <text evidence="2">The sequence shown here is derived from an EMBL/GenBank/DDBJ whole genome shotgun (WGS) entry which is preliminary data.</text>
</comment>
<dbReference type="InParanoid" id="D3AYE4"/>
<feature type="compositionally biased region" description="Low complexity" evidence="1">
    <location>
        <begin position="395"/>
        <end position="412"/>
    </location>
</feature>
<dbReference type="PANTHER" id="PTHR47824:SF1">
    <property type="entry name" value="VWFA DOMAIN-CONTAINING PROTEIN"/>
    <property type="match status" value="1"/>
</dbReference>
<dbReference type="Gene3D" id="3.40.50.410">
    <property type="entry name" value="von Willebrand factor, type A domain"/>
    <property type="match status" value="1"/>
</dbReference>
<keyword evidence="3" id="KW-1185">Reference proteome</keyword>
<accession>D3AYE4</accession>
<dbReference type="EMBL" id="ADBJ01000004">
    <property type="protein sequence ID" value="EFA85971.1"/>
    <property type="molecule type" value="Genomic_DNA"/>
</dbReference>
<feature type="compositionally biased region" description="Low complexity" evidence="1">
    <location>
        <begin position="506"/>
        <end position="521"/>
    </location>
</feature>
<feature type="compositionally biased region" description="Acidic residues" evidence="1">
    <location>
        <begin position="428"/>
        <end position="438"/>
    </location>
</feature>
<dbReference type="InterPro" id="IPR036465">
    <property type="entry name" value="vWFA_dom_sf"/>
</dbReference>
<name>D3AYE4_HETP5</name>
<feature type="region of interest" description="Disordered" evidence="1">
    <location>
        <begin position="392"/>
        <end position="449"/>
    </location>
</feature>
<protein>
    <submittedName>
        <fullName evidence="2">Uncharacterized protein</fullName>
    </submittedName>
</protein>
<feature type="region of interest" description="Disordered" evidence="1">
    <location>
        <begin position="500"/>
        <end position="585"/>
    </location>
</feature>
<feature type="compositionally biased region" description="Acidic residues" evidence="1">
    <location>
        <begin position="45"/>
        <end position="69"/>
    </location>
</feature>
<feature type="compositionally biased region" description="Low complexity" evidence="1">
    <location>
        <begin position="528"/>
        <end position="556"/>
    </location>
</feature>
<dbReference type="RefSeq" id="XP_020438077.1">
    <property type="nucleotide sequence ID" value="XM_020572219.1"/>
</dbReference>
<dbReference type="GeneID" id="31356734"/>
<dbReference type="AlphaFoldDB" id="D3AYE4"/>
<sequence>MTLFSWLLNGGSGTTISDQSSSSSSKHLTKSSSKHVSNQVVLDSDIQDESESESESDSDSSSLEDNDYNDNDSIYRVKLLESISVSPLKLQNYMTIPRDNSTIPLEMVFSFDTTGRMFKFFERMKTTPFKDSLFRLFEMIPLLRIAIIAHGDYCDDNTETSHPYKCAISILPFTNDCNEIIEFINKVEKTDGGDAPESYEYVLRKSRELPWSTNSKKAIVLFGDDVPHPPSYTDQHLYWRNELHFLTKIGVRMYGVQLNLTNFIAPKLNSLIPTNSNTTSSSSTFSTTTIPTITTKTTISNRQQQQQQQSSNMFLFDTTPLIFNTSSIDSTPASTPMTPYASYRQYPQLNSVRRQPISTPIASNISRPNINISNNPLIRRQLKIGVVASPKQNLTTTTTAAASKTTANKITTPNKQTNSSKKRKSFESEEDEQEEEDNSSISTQSSDEFITRDLFGQSTATLVDSNSSSVDNLNQQGSLLANHQHTKELLFLEKPPKPIISQARQSPSSSSSPSSAASTSSLMATQPTTAAAVTSTTTTSTTTTTSLFTVNNNHNNNHQHHHQIQQQQQHQSPTKNRGAPLELSPPKIGNFIALRTATGHDFVVGKVLGYSSKDPSDPKLKSVDVVRYQCVEDDDDRYYIEGKKQTYQIDAILGNITMKNDTASNQYRLILPNPTAPSNTTQSTLSIRKMMKLLFVTIVLGLLFQVSFGTETAKFNGTVEERVRKELEVWENNWSGFPINCRRMVDTLSADGVIEYPAGKNVIGGGHKRIFSRCEKFIIENFNQMQTYITGPAHVVGYNAAFERTTLFMTKNNCRLYSRGIVTIQYDKDFKIKVLKDFFDADELVAKYQSCQFPDTPLPDHMAGAEDTKVEEVKVEEVKVIKNEEKSVKDEL</sequence>
<dbReference type="SUPFAM" id="SSF53300">
    <property type="entry name" value="vWA-like"/>
    <property type="match status" value="1"/>
</dbReference>
<proteinExistence type="predicted"/>
<feature type="region of interest" description="Disordered" evidence="1">
    <location>
        <begin position="11"/>
        <end position="69"/>
    </location>
</feature>
<evidence type="ECO:0000313" key="3">
    <source>
        <dbReference type="Proteomes" id="UP000001396"/>
    </source>
</evidence>
<reference evidence="2 3" key="1">
    <citation type="journal article" date="2011" name="Genome Res.">
        <title>Phylogeny-wide analysis of social amoeba genomes highlights ancient origins for complex intercellular communication.</title>
        <authorList>
            <person name="Heidel A.J."/>
            <person name="Lawal H.M."/>
            <person name="Felder M."/>
            <person name="Schilde C."/>
            <person name="Helps N.R."/>
            <person name="Tunggal B."/>
            <person name="Rivero F."/>
            <person name="John U."/>
            <person name="Schleicher M."/>
            <person name="Eichinger L."/>
            <person name="Platzer M."/>
            <person name="Noegel A.A."/>
            <person name="Schaap P."/>
            <person name="Gloeckner G."/>
        </authorList>
    </citation>
    <scope>NUCLEOTIDE SEQUENCE [LARGE SCALE GENOMIC DNA]</scope>
    <source>
        <strain evidence="3">ATCC 26659 / Pp 5 / PN500</strain>
    </source>
</reference>
<feature type="compositionally biased region" description="Low complexity" evidence="1">
    <location>
        <begin position="14"/>
        <end position="26"/>
    </location>
</feature>
<evidence type="ECO:0000313" key="2">
    <source>
        <dbReference type="EMBL" id="EFA85971.1"/>
    </source>
</evidence>
<dbReference type="Proteomes" id="UP000001396">
    <property type="component" value="Unassembled WGS sequence"/>
</dbReference>
<evidence type="ECO:0000256" key="1">
    <source>
        <dbReference type="SAM" id="MobiDB-lite"/>
    </source>
</evidence>
<organism evidence="2 3">
    <name type="scientific">Heterostelium pallidum (strain ATCC 26659 / Pp 5 / PN500)</name>
    <name type="common">Cellular slime mold</name>
    <name type="synonym">Polysphondylium pallidum</name>
    <dbReference type="NCBI Taxonomy" id="670386"/>
    <lineage>
        <taxon>Eukaryota</taxon>
        <taxon>Amoebozoa</taxon>
        <taxon>Evosea</taxon>
        <taxon>Eumycetozoa</taxon>
        <taxon>Dictyostelia</taxon>
        <taxon>Acytosteliales</taxon>
        <taxon>Acytosteliaceae</taxon>
        <taxon>Heterostelium</taxon>
    </lineage>
</organism>